<dbReference type="NCBIfam" id="TIGR03491">
    <property type="entry name" value="TM0106 family RecB-like putative nuclease"/>
    <property type="match status" value="1"/>
</dbReference>
<accession>A0ABM7LK70</accession>
<proteinExistence type="predicted"/>
<dbReference type="SUPFAM" id="SSF53098">
    <property type="entry name" value="Ribonuclease H-like"/>
    <property type="match status" value="1"/>
</dbReference>
<keyword evidence="3" id="KW-1185">Reference proteome</keyword>
<evidence type="ECO:0000259" key="1">
    <source>
        <dbReference type="Pfam" id="PF13482"/>
    </source>
</evidence>
<dbReference type="RefSeq" id="WP_189335641.1">
    <property type="nucleotide sequence ID" value="NZ_AP023356.1"/>
</dbReference>
<evidence type="ECO:0000313" key="3">
    <source>
        <dbReference type="Proteomes" id="UP000676967"/>
    </source>
</evidence>
<dbReference type="InterPro" id="IPR012337">
    <property type="entry name" value="RNaseH-like_sf"/>
</dbReference>
<dbReference type="InterPro" id="IPR038720">
    <property type="entry name" value="YprB_RNase_H-like_dom"/>
</dbReference>
<evidence type="ECO:0000313" key="2">
    <source>
        <dbReference type="EMBL" id="BCJ39670.1"/>
    </source>
</evidence>
<dbReference type="Proteomes" id="UP000676967">
    <property type="component" value="Chromosome"/>
</dbReference>
<organism evidence="2 3">
    <name type="scientific">Actinoplanes ianthinogenes</name>
    <dbReference type="NCBI Taxonomy" id="122358"/>
    <lineage>
        <taxon>Bacteria</taxon>
        <taxon>Bacillati</taxon>
        <taxon>Actinomycetota</taxon>
        <taxon>Actinomycetes</taxon>
        <taxon>Micromonosporales</taxon>
        <taxon>Micromonosporaceae</taxon>
        <taxon>Actinoplanes</taxon>
    </lineage>
</organism>
<protein>
    <submittedName>
        <fullName evidence="2">Recombinase RecB</fullName>
    </submittedName>
</protein>
<feature type="domain" description="YprB ribonuclease H-like" evidence="1">
    <location>
        <begin position="451"/>
        <end position="537"/>
    </location>
</feature>
<sequence>MINGRPVLLGGYAAKSCPRAVHNRYDRTVPRPGTTVAPELQQLFDTGTAFEDELLGAWAALGLPGYVDLRDLDGDKRAHIGATIGAMRARATVIVGGRLPDDEPGHRTGKPDLLVRAAGGGYHPADIKAHQVLTKGTDALVSTLDAPALAAAARRADARAKAHEDDLLQLAHYWRMLQACGHQADAPWAAVIGTDGPHLVWYDLSLPRFLTFSRSRGKAERSALDRYDHEHAFRVRVAEVAARREGLPTDPEPLVVPIGHAECETCPWAPVCVEQLPPTDLSRELRGTLSVREYLALRDTGVRTVESLADSEPAALLAGPYGSEVHHLRQHRHRLRKATVAAQLARDGLVLRIKDGPLPPVPRADVEIDIDAEWGVDDRVYLWGLLITSDGVSRYESFFDPVLPDEAYPARRCLDRLDALAAAAEAAGRSLLVFHYTPPERTRALTFPPPPRGAAHPDRWVDVYPLVRATVESRAGLGLKTVAVHGAGFRWRDEDPGGLQSQEWHRRAREGDRAAAQRILQYNEDDVRATLTVRNWLTTVR</sequence>
<dbReference type="InterPro" id="IPR019993">
    <property type="entry name" value="RecB_nuclease_TM0106_put"/>
</dbReference>
<gene>
    <name evidence="2" type="ORF">Aiant_03270</name>
</gene>
<reference evidence="2 3" key="1">
    <citation type="submission" date="2020-08" db="EMBL/GenBank/DDBJ databases">
        <title>Whole genome shotgun sequence of Actinoplanes ianthinogenes NBRC 13996.</title>
        <authorList>
            <person name="Komaki H."/>
            <person name="Tamura T."/>
        </authorList>
    </citation>
    <scope>NUCLEOTIDE SEQUENCE [LARGE SCALE GENOMIC DNA]</scope>
    <source>
        <strain evidence="2 3">NBRC 13996</strain>
    </source>
</reference>
<dbReference type="Pfam" id="PF13482">
    <property type="entry name" value="RNase_H_2"/>
    <property type="match status" value="1"/>
</dbReference>
<dbReference type="EMBL" id="AP023356">
    <property type="protein sequence ID" value="BCJ39670.1"/>
    <property type="molecule type" value="Genomic_DNA"/>
</dbReference>
<name>A0ABM7LK70_9ACTN</name>